<gene>
    <name evidence="1" type="ORF">EVAR_62721_1</name>
</gene>
<sequence length="99" mass="11402">MPTASPRSPKHILLEYVSGGFKTKQKTVAVFFDVAKAFDRQMEIVHLDMSVLTRPDVSSEQEFFKAPSSLLCCTPHTQTIYRDVRRLTRVIRGRYRSLL</sequence>
<reference evidence="1 2" key="1">
    <citation type="journal article" date="2019" name="Commun. Biol.">
        <title>The bagworm genome reveals a unique fibroin gene that provides high tensile strength.</title>
        <authorList>
            <person name="Kono N."/>
            <person name="Nakamura H."/>
            <person name="Ohtoshi R."/>
            <person name="Tomita M."/>
            <person name="Numata K."/>
            <person name="Arakawa K."/>
        </authorList>
    </citation>
    <scope>NUCLEOTIDE SEQUENCE [LARGE SCALE GENOMIC DNA]</scope>
</reference>
<evidence type="ECO:0000313" key="1">
    <source>
        <dbReference type="EMBL" id="GBP82198.1"/>
    </source>
</evidence>
<comment type="caution">
    <text evidence="1">The sequence shown here is derived from an EMBL/GenBank/DDBJ whole genome shotgun (WGS) entry which is preliminary data.</text>
</comment>
<protein>
    <submittedName>
        <fullName evidence="1">Uncharacterized protein</fullName>
    </submittedName>
</protein>
<dbReference type="OrthoDB" id="10066052at2759"/>
<name>A0A4C1Z1J0_EUMVA</name>
<dbReference type="EMBL" id="BGZK01001553">
    <property type="protein sequence ID" value="GBP82198.1"/>
    <property type="molecule type" value="Genomic_DNA"/>
</dbReference>
<dbReference type="AlphaFoldDB" id="A0A4C1Z1J0"/>
<dbReference type="Proteomes" id="UP000299102">
    <property type="component" value="Unassembled WGS sequence"/>
</dbReference>
<evidence type="ECO:0000313" key="2">
    <source>
        <dbReference type="Proteomes" id="UP000299102"/>
    </source>
</evidence>
<organism evidence="1 2">
    <name type="scientific">Eumeta variegata</name>
    <name type="common">Bagworm moth</name>
    <name type="synonym">Eumeta japonica</name>
    <dbReference type="NCBI Taxonomy" id="151549"/>
    <lineage>
        <taxon>Eukaryota</taxon>
        <taxon>Metazoa</taxon>
        <taxon>Ecdysozoa</taxon>
        <taxon>Arthropoda</taxon>
        <taxon>Hexapoda</taxon>
        <taxon>Insecta</taxon>
        <taxon>Pterygota</taxon>
        <taxon>Neoptera</taxon>
        <taxon>Endopterygota</taxon>
        <taxon>Lepidoptera</taxon>
        <taxon>Glossata</taxon>
        <taxon>Ditrysia</taxon>
        <taxon>Tineoidea</taxon>
        <taxon>Psychidae</taxon>
        <taxon>Oiketicinae</taxon>
        <taxon>Eumeta</taxon>
    </lineage>
</organism>
<keyword evidence="2" id="KW-1185">Reference proteome</keyword>
<proteinExistence type="predicted"/>
<accession>A0A4C1Z1J0</accession>